<name>A0A919JNJ1_9ACTN</name>
<organism evidence="1 2">
    <name type="scientific">Actinoplanes nipponensis</name>
    <dbReference type="NCBI Taxonomy" id="135950"/>
    <lineage>
        <taxon>Bacteria</taxon>
        <taxon>Bacillati</taxon>
        <taxon>Actinomycetota</taxon>
        <taxon>Actinomycetes</taxon>
        <taxon>Micromonosporales</taxon>
        <taxon>Micromonosporaceae</taxon>
        <taxon>Actinoplanes</taxon>
    </lineage>
</organism>
<keyword evidence="2" id="KW-1185">Reference proteome</keyword>
<evidence type="ECO:0000313" key="2">
    <source>
        <dbReference type="Proteomes" id="UP000647172"/>
    </source>
</evidence>
<comment type="caution">
    <text evidence="1">The sequence shown here is derived from an EMBL/GenBank/DDBJ whole genome shotgun (WGS) entry which is preliminary data.</text>
</comment>
<proteinExistence type="predicted"/>
<sequence length="194" mass="21314">MIVVQRVVTEWTKRSRGAPGAVRRNAVPEACPVPPADGAGVLVHQVFARERDGFAGRETRSGHTLPASGSLPLDGVAGVRLERADGRLQVTGVTGVWCQCFTVFPRRPDRTVLVLLPGRWGRWRLNFRLWEDDGHGEWRYQKWVVNVAHLAGPAPAELFQASPPATVTDEMVQLARPTAWDRRALRPGAAPGTC</sequence>
<dbReference type="AlphaFoldDB" id="A0A919JNJ1"/>
<protein>
    <submittedName>
        <fullName evidence="1">Uncharacterized protein</fullName>
    </submittedName>
</protein>
<dbReference type="Proteomes" id="UP000647172">
    <property type="component" value="Unassembled WGS sequence"/>
</dbReference>
<reference evidence="1" key="1">
    <citation type="submission" date="2021-01" db="EMBL/GenBank/DDBJ databases">
        <title>Whole genome shotgun sequence of Actinoplanes nipponensis NBRC 14063.</title>
        <authorList>
            <person name="Komaki H."/>
            <person name="Tamura T."/>
        </authorList>
    </citation>
    <scope>NUCLEOTIDE SEQUENCE</scope>
    <source>
        <strain evidence="1">NBRC 14063</strain>
    </source>
</reference>
<gene>
    <name evidence="1" type="ORF">Ani05nite_74250</name>
</gene>
<evidence type="ECO:0000313" key="1">
    <source>
        <dbReference type="EMBL" id="GIE53891.1"/>
    </source>
</evidence>
<accession>A0A919JNJ1</accession>
<dbReference type="EMBL" id="BOMQ01000091">
    <property type="protein sequence ID" value="GIE53891.1"/>
    <property type="molecule type" value="Genomic_DNA"/>
</dbReference>
<dbReference type="RefSeq" id="WP_203776310.1">
    <property type="nucleotide sequence ID" value="NZ_BAAAYJ010000059.1"/>
</dbReference>